<dbReference type="RefSeq" id="XP_068359417.1">
    <property type="nucleotide sequence ID" value="XM_068504515.1"/>
</dbReference>
<keyword evidence="5" id="KW-1185">Reference proteome</keyword>
<dbReference type="EMBL" id="MLAK01000730">
    <property type="protein sequence ID" value="OHT06281.1"/>
    <property type="molecule type" value="Genomic_DNA"/>
</dbReference>
<feature type="compositionally biased region" description="Low complexity" evidence="1">
    <location>
        <begin position="264"/>
        <end position="276"/>
    </location>
</feature>
<reference evidence="4" key="1">
    <citation type="submission" date="2016-10" db="EMBL/GenBank/DDBJ databases">
        <authorList>
            <person name="Benchimol M."/>
            <person name="Almeida L.G."/>
            <person name="Vasconcelos A.T."/>
            <person name="Perreira-Neves A."/>
            <person name="Rosa I.A."/>
            <person name="Tasca T."/>
            <person name="Bogo M.R."/>
            <person name="de Souza W."/>
        </authorList>
    </citation>
    <scope>NUCLEOTIDE SEQUENCE [LARGE SCALE GENOMIC DNA]</scope>
    <source>
        <strain evidence="4">K</strain>
    </source>
</reference>
<accession>A0A1J4K4A7</accession>
<gene>
    <name evidence="4" type="ORF">TRFO_25688</name>
</gene>
<name>A0A1J4K4A7_9EUKA</name>
<dbReference type="Gene3D" id="2.60.120.260">
    <property type="entry name" value="Galactose-binding domain-like"/>
    <property type="match status" value="1"/>
</dbReference>
<dbReference type="SUPFAM" id="SSF49785">
    <property type="entry name" value="Galactose-binding domain-like"/>
    <property type="match status" value="1"/>
</dbReference>
<feature type="transmembrane region" description="Helical" evidence="2">
    <location>
        <begin position="363"/>
        <end position="385"/>
    </location>
</feature>
<evidence type="ECO:0000256" key="2">
    <source>
        <dbReference type="SAM" id="Phobius"/>
    </source>
</evidence>
<feature type="compositionally biased region" description="Polar residues" evidence="1">
    <location>
        <begin position="323"/>
        <end position="333"/>
    </location>
</feature>
<protein>
    <recommendedName>
        <fullName evidence="3">F5/8 type C domain-containing protein</fullName>
    </recommendedName>
</protein>
<dbReference type="VEuPathDB" id="TrichDB:TRFO_25688"/>
<evidence type="ECO:0000313" key="5">
    <source>
        <dbReference type="Proteomes" id="UP000179807"/>
    </source>
</evidence>
<feature type="region of interest" description="Disordered" evidence="1">
    <location>
        <begin position="226"/>
        <end position="333"/>
    </location>
</feature>
<proteinExistence type="predicted"/>
<feature type="domain" description="F5/8 type C" evidence="3">
    <location>
        <begin position="65"/>
        <end position="203"/>
    </location>
</feature>
<dbReference type="GeneID" id="94839219"/>
<dbReference type="Proteomes" id="UP000179807">
    <property type="component" value="Unassembled WGS sequence"/>
</dbReference>
<organism evidence="4 5">
    <name type="scientific">Tritrichomonas foetus</name>
    <dbReference type="NCBI Taxonomy" id="1144522"/>
    <lineage>
        <taxon>Eukaryota</taxon>
        <taxon>Metamonada</taxon>
        <taxon>Parabasalia</taxon>
        <taxon>Tritrichomonadida</taxon>
        <taxon>Tritrichomonadidae</taxon>
        <taxon>Tritrichomonas</taxon>
    </lineage>
</organism>
<feature type="compositionally biased region" description="Acidic residues" evidence="1">
    <location>
        <begin position="230"/>
        <end position="246"/>
    </location>
</feature>
<keyword evidence="2" id="KW-0812">Transmembrane</keyword>
<evidence type="ECO:0000256" key="1">
    <source>
        <dbReference type="SAM" id="MobiDB-lite"/>
    </source>
</evidence>
<comment type="caution">
    <text evidence="4">The sequence shown here is derived from an EMBL/GenBank/DDBJ whole genome shotgun (WGS) entry which is preliminary data.</text>
</comment>
<evidence type="ECO:0000259" key="3">
    <source>
        <dbReference type="Pfam" id="PF00754"/>
    </source>
</evidence>
<dbReference type="InterPro" id="IPR008979">
    <property type="entry name" value="Galactose-bd-like_sf"/>
</dbReference>
<dbReference type="InterPro" id="IPR000421">
    <property type="entry name" value="FA58C"/>
</dbReference>
<keyword evidence="2" id="KW-1133">Transmembrane helix</keyword>
<feature type="compositionally biased region" description="Polar residues" evidence="1">
    <location>
        <begin position="289"/>
        <end position="311"/>
    </location>
</feature>
<keyword evidence="2" id="KW-0472">Membrane</keyword>
<evidence type="ECO:0000313" key="4">
    <source>
        <dbReference type="EMBL" id="OHT06281.1"/>
    </source>
</evidence>
<sequence>MFVVYILAIRLFSRQSKQDSKTIIVDEIGMKSNSFTNLTNNQKPALHSIDVLDGLEKIANRSRWNITASSYQANNRDGEGSPLYMIDGNASTIWHSRYDNTPGGQGNVSQRPFSLLIDLNETVRMGGFMYGPRLTGQNGRFQDYCLYTGMSRDEVVLNMVAQNCTKYGNFTYENISRPENQHVRLEDGVDCRFIAITTNGTEQGPDNGKYYTAVCSELEVYVYPKNETESPTESEAYSEMESETEESNINSEKITQTENDNEGQESTQSSNEQNNSDAIQSTNEKDNDQSQPDIQNPTSLETKNVTSTTGDEINPRTDETKELTSNMPDNPTKVINFTESDLVVESNIDSEDSKNVKNNVTTAGIAIGVIILLIVIALLTIYLIYRRNLRLRETSDNDFSVELDDGSLSMVETRTNTLETFITNQSDFVENSFMKDDLNESNIVLSIHDNSDSNNEADSHAFEINDE</sequence>
<dbReference type="OrthoDB" id="2019572at2759"/>
<feature type="compositionally biased region" description="Basic and acidic residues" evidence="1">
    <location>
        <begin position="313"/>
        <end position="322"/>
    </location>
</feature>
<dbReference type="AlphaFoldDB" id="A0A1J4K4A7"/>
<dbReference type="Pfam" id="PF00754">
    <property type="entry name" value="F5_F8_type_C"/>
    <property type="match status" value="1"/>
</dbReference>